<proteinExistence type="predicted"/>
<keyword evidence="2" id="KW-1185">Reference proteome</keyword>
<protein>
    <submittedName>
        <fullName evidence="1">Uncharacterized protein</fullName>
    </submittedName>
</protein>
<gene>
    <name evidence="1" type="ORF">T265_06980</name>
</gene>
<dbReference type="EMBL" id="KL596772">
    <property type="protein sequence ID" value="KER25577.1"/>
    <property type="molecule type" value="Genomic_DNA"/>
</dbReference>
<evidence type="ECO:0000313" key="2">
    <source>
        <dbReference type="Proteomes" id="UP000054324"/>
    </source>
</evidence>
<dbReference type="KEGG" id="ovi:T265_06980"/>
<dbReference type="OrthoDB" id="424465at2759"/>
<organism evidence="1 2">
    <name type="scientific">Opisthorchis viverrini</name>
    <name type="common">Southeast Asian liver fluke</name>
    <dbReference type="NCBI Taxonomy" id="6198"/>
    <lineage>
        <taxon>Eukaryota</taxon>
        <taxon>Metazoa</taxon>
        <taxon>Spiralia</taxon>
        <taxon>Lophotrochozoa</taxon>
        <taxon>Platyhelminthes</taxon>
        <taxon>Trematoda</taxon>
        <taxon>Digenea</taxon>
        <taxon>Opisthorchiida</taxon>
        <taxon>Opisthorchiata</taxon>
        <taxon>Opisthorchiidae</taxon>
        <taxon>Opisthorchis</taxon>
    </lineage>
</organism>
<name>A0A074ZIF4_OPIVI</name>
<sequence length="202" mass="22967">MCQLTEFLEKCFVQGWERARGGQTVTQQRSMECITSKLSGSDRSRFNKNAKQLGVKVRWPMRLECEFTDRKVHVSNPISVSRLPLSRFGQSGSIPALMRPSALNSPLFIGSVFDNVRTKKTDRRRFPYTLKKPLSRLNKVISHKGETHLKVLAFIKQHPATIKATGCPLLKMHRQPTTVFALLEPQGRRNRSWAVDGFSATL</sequence>
<accession>A0A074ZIF4</accession>
<dbReference type="RefSeq" id="XP_009170661.1">
    <property type="nucleotide sequence ID" value="XM_009172397.1"/>
</dbReference>
<reference evidence="1 2" key="1">
    <citation type="submission" date="2013-11" db="EMBL/GenBank/DDBJ databases">
        <title>Opisthorchis viverrini - life in the bile duct.</title>
        <authorList>
            <person name="Young N.D."/>
            <person name="Nagarajan N."/>
            <person name="Lin S.J."/>
            <person name="Korhonen P.K."/>
            <person name="Jex A.R."/>
            <person name="Hall R.S."/>
            <person name="Safavi-Hemami H."/>
            <person name="Kaewkong W."/>
            <person name="Bertrand D."/>
            <person name="Gao S."/>
            <person name="Seet Q."/>
            <person name="Wongkham S."/>
            <person name="Teh B.T."/>
            <person name="Wongkham C."/>
            <person name="Intapan P.M."/>
            <person name="Maleewong W."/>
            <person name="Yang X."/>
            <person name="Hu M."/>
            <person name="Wang Z."/>
            <person name="Hofmann A."/>
            <person name="Sternberg P.W."/>
            <person name="Tan P."/>
            <person name="Wang J."/>
            <person name="Gasser R.B."/>
        </authorList>
    </citation>
    <scope>NUCLEOTIDE SEQUENCE [LARGE SCALE GENOMIC DNA]</scope>
</reference>
<dbReference type="Proteomes" id="UP000054324">
    <property type="component" value="Unassembled WGS sequence"/>
</dbReference>
<dbReference type="AlphaFoldDB" id="A0A074ZIF4"/>
<dbReference type="CTD" id="20321159"/>
<evidence type="ECO:0000313" key="1">
    <source>
        <dbReference type="EMBL" id="KER25577.1"/>
    </source>
</evidence>
<dbReference type="GeneID" id="20321159"/>